<evidence type="ECO:0000313" key="1">
    <source>
        <dbReference type="EMBL" id="WIX77649.1"/>
    </source>
</evidence>
<evidence type="ECO:0000313" key="2">
    <source>
        <dbReference type="Proteomes" id="UP001236014"/>
    </source>
</evidence>
<sequence length="74" mass="7739">MKGLLLRLSAVDSDAEAAVRVIAYFDELVAHHATIADLVRATASLANASPASNAAPNRLCACAPRAPARPDRSR</sequence>
<dbReference type="Proteomes" id="UP001236014">
    <property type="component" value="Chromosome"/>
</dbReference>
<dbReference type="RefSeq" id="WP_285968389.1">
    <property type="nucleotide sequence ID" value="NZ_CP127294.1"/>
</dbReference>
<proteinExistence type="predicted"/>
<reference evidence="1 2" key="1">
    <citation type="submission" date="2023-06" db="EMBL/GenBank/DDBJ databases">
        <authorList>
            <person name="Oyuntsetseg B."/>
            <person name="Kim S.B."/>
        </authorList>
    </citation>
    <scope>NUCLEOTIDE SEQUENCE [LARGE SCALE GENOMIC DNA]</scope>
    <source>
        <strain evidence="1 2">2-15</strain>
    </source>
</reference>
<organism evidence="1 2">
    <name type="scientific">Amycolatopsis carbonis</name>
    <dbReference type="NCBI Taxonomy" id="715471"/>
    <lineage>
        <taxon>Bacteria</taxon>
        <taxon>Bacillati</taxon>
        <taxon>Actinomycetota</taxon>
        <taxon>Actinomycetes</taxon>
        <taxon>Pseudonocardiales</taxon>
        <taxon>Pseudonocardiaceae</taxon>
        <taxon>Amycolatopsis</taxon>
    </lineage>
</organism>
<protein>
    <submittedName>
        <fullName evidence="1">Uncharacterized protein</fullName>
    </submittedName>
</protein>
<name>A0A9Y2MW68_9PSEU</name>
<gene>
    <name evidence="1" type="ORF">QRX50_40625</name>
</gene>
<accession>A0A9Y2MW68</accession>
<dbReference type="KEGG" id="acab:QRX50_40625"/>
<dbReference type="AlphaFoldDB" id="A0A9Y2MW68"/>
<keyword evidence="2" id="KW-1185">Reference proteome</keyword>
<dbReference type="EMBL" id="CP127294">
    <property type="protein sequence ID" value="WIX77649.1"/>
    <property type="molecule type" value="Genomic_DNA"/>
</dbReference>